<dbReference type="InterPro" id="IPR016181">
    <property type="entry name" value="Acyl_CoA_acyltransferase"/>
</dbReference>
<evidence type="ECO:0000259" key="1">
    <source>
        <dbReference type="PROSITE" id="PS51186"/>
    </source>
</evidence>
<feature type="domain" description="N-acetyltransferase" evidence="1">
    <location>
        <begin position="1"/>
        <end position="131"/>
    </location>
</feature>
<dbReference type="EMBL" id="FOYI01000003">
    <property type="protein sequence ID" value="SFR03758.1"/>
    <property type="molecule type" value="Genomic_DNA"/>
</dbReference>
<keyword evidence="2" id="KW-0808">Transferase</keyword>
<proteinExistence type="predicted"/>
<dbReference type="GO" id="GO:0016747">
    <property type="term" value="F:acyltransferase activity, transferring groups other than amino-acyl groups"/>
    <property type="evidence" value="ECO:0007669"/>
    <property type="project" value="InterPro"/>
</dbReference>
<dbReference type="Pfam" id="PF00583">
    <property type="entry name" value="Acetyltransf_1"/>
    <property type="match status" value="1"/>
</dbReference>
<sequence>MVSAMHDEVGIASDPAHRQAALEPLLNGSPHGAIWLIGPRRAPVGYIVVSFGWSIEFGGLDGIIDELFIRRAVRRRGMASDALAALTQALTGSGLTALHLEVDLTDATASRLYTRAGFRPRDGYALMSRPL</sequence>
<dbReference type="Gene3D" id="3.40.630.30">
    <property type="match status" value="1"/>
</dbReference>
<dbReference type="InterPro" id="IPR000182">
    <property type="entry name" value="GNAT_dom"/>
</dbReference>
<dbReference type="SUPFAM" id="SSF55729">
    <property type="entry name" value="Acyl-CoA N-acyltransferases (Nat)"/>
    <property type="match status" value="1"/>
</dbReference>
<evidence type="ECO:0000313" key="3">
    <source>
        <dbReference type="Proteomes" id="UP000199302"/>
    </source>
</evidence>
<dbReference type="Proteomes" id="UP000199302">
    <property type="component" value="Unassembled WGS sequence"/>
</dbReference>
<gene>
    <name evidence="2" type="ORF">SAMN04515673_10363</name>
</gene>
<reference evidence="2 3" key="1">
    <citation type="submission" date="2016-10" db="EMBL/GenBank/DDBJ databases">
        <authorList>
            <person name="de Groot N.N."/>
        </authorList>
    </citation>
    <scope>NUCLEOTIDE SEQUENCE [LARGE SCALE GENOMIC DNA]</scope>
    <source>
        <strain evidence="3">KMM 9023,NRIC 0796,JCM 17311,KCTC 23692</strain>
    </source>
</reference>
<dbReference type="AlphaFoldDB" id="A0A1I6DEG0"/>
<name>A0A1I6DEG0_9RHOB</name>
<organism evidence="2 3">
    <name type="scientific">Poseidonocella sedimentorum</name>
    <dbReference type="NCBI Taxonomy" id="871652"/>
    <lineage>
        <taxon>Bacteria</taxon>
        <taxon>Pseudomonadati</taxon>
        <taxon>Pseudomonadota</taxon>
        <taxon>Alphaproteobacteria</taxon>
        <taxon>Rhodobacterales</taxon>
        <taxon>Roseobacteraceae</taxon>
        <taxon>Poseidonocella</taxon>
    </lineage>
</organism>
<accession>A0A1I6DEG0</accession>
<dbReference type="STRING" id="871652.SAMN04515673_10363"/>
<evidence type="ECO:0000313" key="2">
    <source>
        <dbReference type="EMBL" id="SFR03758.1"/>
    </source>
</evidence>
<keyword evidence="3" id="KW-1185">Reference proteome</keyword>
<protein>
    <submittedName>
        <fullName evidence="2">Acetyltransferase (GNAT) family protein</fullName>
    </submittedName>
</protein>
<dbReference type="PROSITE" id="PS51186">
    <property type="entry name" value="GNAT"/>
    <property type="match status" value="1"/>
</dbReference>
<dbReference type="RefSeq" id="WP_177220458.1">
    <property type="nucleotide sequence ID" value="NZ_FOYI01000003.1"/>
</dbReference>